<dbReference type="Proteomes" id="UP001610446">
    <property type="component" value="Unassembled WGS sequence"/>
</dbReference>
<dbReference type="Gene3D" id="3.40.50.300">
    <property type="entry name" value="P-loop containing nucleotide triphosphate hydrolases"/>
    <property type="match status" value="1"/>
</dbReference>
<dbReference type="Pfam" id="PF22942">
    <property type="entry name" value="DUF7025"/>
    <property type="match status" value="1"/>
</dbReference>
<dbReference type="InterPro" id="IPR054289">
    <property type="entry name" value="DUF7025"/>
</dbReference>
<proteinExistence type="predicted"/>
<sequence>MEMAVDNSDASAQLSYIRALEDRLHELERRMAAVESTGKRSAEATDSEVKSGDVDANGKSEGDENKERPPDTRPNAIPPFPPTISTIERVSFVPYVHHILSVENRPAIEVLYDEVRHEKGVENSKKFGASLAEVTPEKAIQMIKDAGVDSSESNPGAFRINSNRLARLLLSLVCDHQGTLLGTLEMQRPFDYPIFYHENVKQHLVELEASPKSGDDASLVEELRCYMRLMEDIIAHYNRFDTLSASDELSVHFEDLWHLFKPGETILYSEASPNPCASDYAKLKKSRSADQKLWRVYTRKWTTEAFMVKAYCIGHDGDSFICVKEWFDIKVYEGYASVTSLKVFPVRFASNGAKLLATAAKEGREFLKYMESKVVAHDGWALEPNEDAPTLRHVTGDVVIDFAETFKANPSWRPIQKLPSTTYLGSRGGLEQTNYQPVWYWIEEGKLNQVEELESSWAEYQVHRLEKRAFCRSKDQFLSRFWDEQLPPYSMREEDYHLLPSRLFGYSLQDRRFVSVSVSNLKPIGESSSRFQELIIEESHERMLRALVRSHFARKKIRDDMGVQIANQDIIQNKGKGLVILLHGVPGVGKTSTAEAMAVEFKKALLPMTCGDLGLEPEAVEDSLKELFRLAQTWDCILLLDEADVFLTERIPSDLRRNALVSVFLRVLDYYSGVLFLTTNRVGTIDEAFKSRIHISLYYPQLKKRQSEKIWEMNLSRLARIEDERCRATKEPPMAIDHDGILEFARDQYLRGREGKEGRTQWNGRQIRNAVLIASALARYDKIDKHHQPPDRYDLTADHFKLVVRSGLSFERYLYKVKGMTDGEVAFVQGIRADHANVNAKPSKGNGESGHDVSRNYGPRPATPATGIPPQMLQQQWPQTPTNAPVQPYNMHHGDASMQSPGLLSPGSHPGNVQQHQQQQQQQYSMGGGYPGQFGQLQMDMRASSPMPGSGQRPVERLGDWDSSDGF</sequence>
<gene>
    <name evidence="3" type="ORF">BJY01DRAFT_257160</name>
</gene>
<dbReference type="PANTHER" id="PTHR46411">
    <property type="entry name" value="FAMILY ATPASE, PUTATIVE-RELATED"/>
    <property type="match status" value="1"/>
</dbReference>
<feature type="compositionally biased region" description="Polar residues" evidence="1">
    <location>
        <begin position="872"/>
        <end position="885"/>
    </location>
</feature>
<accession>A0ABR4JMA0</accession>
<comment type="caution">
    <text evidence="3">The sequence shown here is derived from an EMBL/GenBank/DDBJ whole genome shotgun (WGS) entry which is preliminary data.</text>
</comment>
<feature type="compositionally biased region" description="Basic and acidic residues" evidence="1">
    <location>
        <begin position="31"/>
        <end position="71"/>
    </location>
</feature>
<feature type="domain" description="AAA+ ATPase" evidence="2">
    <location>
        <begin position="576"/>
        <end position="703"/>
    </location>
</feature>
<dbReference type="SMART" id="SM00382">
    <property type="entry name" value="AAA"/>
    <property type="match status" value="1"/>
</dbReference>
<dbReference type="Pfam" id="PF00004">
    <property type="entry name" value="AAA"/>
    <property type="match status" value="1"/>
</dbReference>
<dbReference type="InterPro" id="IPR003959">
    <property type="entry name" value="ATPase_AAA_core"/>
</dbReference>
<name>A0ABR4JMA0_9EURO</name>
<reference evidence="3 4" key="1">
    <citation type="submission" date="2024-07" db="EMBL/GenBank/DDBJ databases">
        <title>Section-level genome sequencing and comparative genomics of Aspergillus sections Usti and Cavernicolus.</title>
        <authorList>
            <consortium name="Lawrence Berkeley National Laboratory"/>
            <person name="Nybo J.L."/>
            <person name="Vesth T.C."/>
            <person name="Theobald S."/>
            <person name="Frisvad J.C."/>
            <person name="Larsen T.O."/>
            <person name="Kjaerboelling I."/>
            <person name="Rothschild-Mancinelli K."/>
            <person name="Lyhne E.K."/>
            <person name="Kogle M.E."/>
            <person name="Barry K."/>
            <person name="Clum A."/>
            <person name="Na H."/>
            <person name="Ledsgaard L."/>
            <person name="Lin J."/>
            <person name="Lipzen A."/>
            <person name="Kuo A."/>
            <person name="Riley R."/>
            <person name="Mondo S."/>
            <person name="Labutti K."/>
            <person name="Haridas S."/>
            <person name="Pangalinan J."/>
            <person name="Salamov A.A."/>
            <person name="Simmons B.A."/>
            <person name="Magnuson J.K."/>
            <person name="Chen J."/>
            <person name="Drula E."/>
            <person name="Henrissat B."/>
            <person name="Wiebenga A."/>
            <person name="Lubbers R.J."/>
            <person name="Gomes A.C."/>
            <person name="Makela M.R."/>
            <person name="Stajich J."/>
            <person name="Grigoriev I.V."/>
            <person name="Mortensen U.H."/>
            <person name="De Vries R.P."/>
            <person name="Baker S.E."/>
            <person name="Andersen M.R."/>
        </authorList>
    </citation>
    <scope>NUCLEOTIDE SEQUENCE [LARGE SCALE GENOMIC DNA]</scope>
    <source>
        <strain evidence="3 4">CBS 123904</strain>
    </source>
</reference>
<keyword evidence="4" id="KW-1185">Reference proteome</keyword>
<organism evidence="3 4">
    <name type="scientific">Aspergillus pseudoustus</name>
    <dbReference type="NCBI Taxonomy" id="1810923"/>
    <lineage>
        <taxon>Eukaryota</taxon>
        <taxon>Fungi</taxon>
        <taxon>Dikarya</taxon>
        <taxon>Ascomycota</taxon>
        <taxon>Pezizomycotina</taxon>
        <taxon>Eurotiomycetes</taxon>
        <taxon>Eurotiomycetidae</taxon>
        <taxon>Eurotiales</taxon>
        <taxon>Aspergillaceae</taxon>
        <taxon>Aspergillus</taxon>
        <taxon>Aspergillus subgen. Nidulantes</taxon>
    </lineage>
</organism>
<evidence type="ECO:0000313" key="4">
    <source>
        <dbReference type="Proteomes" id="UP001610446"/>
    </source>
</evidence>
<evidence type="ECO:0000259" key="2">
    <source>
        <dbReference type="SMART" id="SM00382"/>
    </source>
</evidence>
<protein>
    <recommendedName>
        <fullName evidence="2">AAA+ ATPase domain-containing protein</fullName>
    </recommendedName>
</protein>
<feature type="region of interest" description="Disordered" evidence="1">
    <location>
        <begin position="837"/>
        <end position="967"/>
    </location>
</feature>
<feature type="region of interest" description="Disordered" evidence="1">
    <location>
        <begin position="31"/>
        <end position="81"/>
    </location>
</feature>
<evidence type="ECO:0000256" key="1">
    <source>
        <dbReference type="SAM" id="MobiDB-lite"/>
    </source>
</evidence>
<dbReference type="PANTHER" id="PTHR46411:SF3">
    <property type="entry name" value="AAA+ ATPASE DOMAIN-CONTAINING PROTEIN"/>
    <property type="match status" value="1"/>
</dbReference>
<dbReference type="SUPFAM" id="SSF52540">
    <property type="entry name" value="P-loop containing nucleoside triphosphate hydrolases"/>
    <property type="match status" value="1"/>
</dbReference>
<dbReference type="InterPro" id="IPR056599">
    <property type="entry name" value="AAA_lid_fung"/>
</dbReference>
<dbReference type="Pfam" id="PF23232">
    <property type="entry name" value="AAA_lid_13"/>
    <property type="match status" value="1"/>
</dbReference>
<dbReference type="InterPro" id="IPR027417">
    <property type="entry name" value="P-loop_NTPase"/>
</dbReference>
<dbReference type="EMBL" id="JBFXLU010000113">
    <property type="protein sequence ID" value="KAL2841161.1"/>
    <property type="molecule type" value="Genomic_DNA"/>
</dbReference>
<feature type="compositionally biased region" description="Low complexity" evidence="1">
    <location>
        <begin position="914"/>
        <end position="923"/>
    </location>
</feature>
<dbReference type="InterPro" id="IPR003593">
    <property type="entry name" value="AAA+_ATPase"/>
</dbReference>
<dbReference type="CDD" id="cd19481">
    <property type="entry name" value="RecA-like_protease"/>
    <property type="match status" value="1"/>
</dbReference>
<evidence type="ECO:0000313" key="3">
    <source>
        <dbReference type="EMBL" id="KAL2841161.1"/>
    </source>
</evidence>